<dbReference type="PANTHER" id="PTHR17616">
    <property type="entry name" value="YES-ASSOCIATED PROTEIN YAP1 FAMILY MEMBER"/>
    <property type="match status" value="1"/>
</dbReference>
<sequence length="314" mass="35734">VPASSGAASGCEHLAFVVIDEMGVRQGEARLEFRKAFTTKPDEPVAFKVPVNYCSDEVEESRQVVGAVGELEGVVIYRNIPVYAQMAGGSIVDAEIQGGCILVDGLPYPPCMSQPPPVWQDGGGMEAFSMDPDGGEDQEIDFNDIDDKWVFEALETIDLPSPWEHRSEMRAGDKSGRMYFVDPRSRRTTWKDPRFLPADWEQRVDAQSGKVYFQFHKTRQTCFVDPRSCPVGWEMRLSRDGEIYFAYLPAMRTTFVDPRGLPDGVDAALDDKSRIYFKMHENKTTTWVDPRDNQQEVTLTKWRQVQLTRWWKES</sequence>
<organism evidence="6 7">
    <name type="scientific">Polarella glacialis</name>
    <name type="common">Dinoflagellate</name>
    <dbReference type="NCBI Taxonomy" id="89957"/>
    <lineage>
        <taxon>Eukaryota</taxon>
        <taxon>Sar</taxon>
        <taxon>Alveolata</taxon>
        <taxon>Dinophyceae</taxon>
        <taxon>Suessiales</taxon>
        <taxon>Suessiaceae</taxon>
        <taxon>Polarella</taxon>
    </lineage>
</organism>
<dbReference type="SMART" id="SM00456">
    <property type="entry name" value="WW"/>
    <property type="match status" value="3"/>
</dbReference>
<dbReference type="GO" id="GO:0005634">
    <property type="term" value="C:nucleus"/>
    <property type="evidence" value="ECO:0007669"/>
    <property type="project" value="UniProtKB-SubCell"/>
</dbReference>
<feature type="non-terminal residue" evidence="6">
    <location>
        <position position="1"/>
    </location>
</feature>
<dbReference type="EMBL" id="CAJNNW010035380">
    <property type="protein sequence ID" value="CAE8727378.1"/>
    <property type="molecule type" value="Genomic_DNA"/>
</dbReference>
<feature type="domain" description="WW" evidence="5">
    <location>
        <begin position="259"/>
        <end position="292"/>
    </location>
</feature>
<evidence type="ECO:0000313" key="7">
    <source>
        <dbReference type="Proteomes" id="UP000626109"/>
    </source>
</evidence>
<name>A0A813LGV1_POLGL</name>
<accession>A0A813LGV1</accession>
<comment type="subcellular location">
    <subcellularLocation>
        <location evidence="2">Cytoplasm</location>
    </subcellularLocation>
    <subcellularLocation>
        <location evidence="1">Nucleus</location>
    </subcellularLocation>
</comment>
<comment type="caution">
    <text evidence="6">The sequence shown here is derived from an EMBL/GenBank/DDBJ whole genome shotgun (WGS) entry which is preliminary data.</text>
</comment>
<keyword evidence="4" id="KW-0539">Nucleus</keyword>
<feature type="domain" description="WW" evidence="5">
    <location>
        <begin position="227"/>
        <end position="260"/>
    </location>
</feature>
<dbReference type="GO" id="GO:0045944">
    <property type="term" value="P:positive regulation of transcription by RNA polymerase II"/>
    <property type="evidence" value="ECO:0007669"/>
    <property type="project" value="TreeGrafter"/>
</dbReference>
<feature type="non-terminal residue" evidence="6">
    <location>
        <position position="314"/>
    </location>
</feature>
<dbReference type="CDD" id="cd00201">
    <property type="entry name" value="WW"/>
    <property type="match status" value="2"/>
</dbReference>
<dbReference type="Proteomes" id="UP000626109">
    <property type="component" value="Unassembled WGS sequence"/>
</dbReference>
<evidence type="ECO:0000256" key="4">
    <source>
        <dbReference type="ARBA" id="ARBA00023242"/>
    </source>
</evidence>
<dbReference type="PROSITE" id="PS50020">
    <property type="entry name" value="WW_DOMAIN_2"/>
    <property type="match status" value="4"/>
</dbReference>
<reference evidence="6" key="1">
    <citation type="submission" date="2021-02" db="EMBL/GenBank/DDBJ databases">
        <authorList>
            <person name="Dougan E. K."/>
            <person name="Rhodes N."/>
            <person name="Thang M."/>
            <person name="Chan C."/>
        </authorList>
    </citation>
    <scope>NUCLEOTIDE SEQUENCE</scope>
</reference>
<dbReference type="InterPro" id="IPR001202">
    <property type="entry name" value="WW_dom"/>
</dbReference>
<feature type="domain" description="WW" evidence="5">
    <location>
        <begin position="194"/>
        <end position="228"/>
    </location>
</feature>
<dbReference type="SUPFAM" id="SSF51045">
    <property type="entry name" value="WW domain"/>
    <property type="match status" value="4"/>
</dbReference>
<dbReference type="AlphaFoldDB" id="A0A813LGV1"/>
<dbReference type="Gene3D" id="2.20.70.10">
    <property type="match status" value="4"/>
</dbReference>
<dbReference type="GO" id="GO:0005737">
    <property type="term" value="C:cytoplasm"/>
    <property type="evidence" value="ECO:0007669"/>
    <property type="project" value="UniProtKB-SubCell"/>
</dbReference>
<proteinExistence type="predicted"/>
<gene>
    <name evidence="6" type="ORF">PGLA2088_LOCUS44794</name>
</gene>
<feature type="domain" description="WW" evidence="5">
    <location>
        <begin position="157"/>
        <end position="195"/>
    </location>
</feature>
<evidence type="ECO:0000256" key="1">
    <source>
        <dbReference type="ARBA" id="ARBA00004123"/>
    </source>
</evidence>
<dbReference type="InterPro" id="IPR051583">
    <property type="entry name" value="YAP1"/>
</dbReference>
<evidence type="ECO:0000313" key="6">
    <source>
        <dbReference type="EMBL" id="CAE8727378.1"/>
    </source>
</evidence>
<evidence type="ECO:0000256" key="2">
    <source>
        <dbReference type="ARBA" id="ARBA00004496"/>
    </source>
</evidence>
<dbReference type="InterPro" id="IPR036020">
    <property type="entry name" value="WW_dom_sf"/>
</dbReference>
<evidence type="ECO:0000256" key="3">
    <source>
        <dbReference type="ARBA" id="ARBA00022490"/>
    </source>
</evidence>
<protein>
    <recommendedName>
        <fullName evidence="5">WW domain-containing protein</fullName>
    </recommendedName>
</protein>
<evidence type="ECO:0000259" key="5">
    <source>
        <dbReference type="PROSITE" id="PS50020"/>
    </source>
</evidence>
<dbReference type="PROSITE" id="PS01159">
    <property type="entry name" value="WW_DOMAIN_1"/>
    <property type="match status" value="2"/>
</dbReference>
<dbReference type="PANTHER" id="PTHR17616:SF8">
    <property type="entry name" value="TRANSCRIPTIONAL COACTIVATOR YORKIE"/>
    <property type="match status" value="1"/>
</dbReference>
<dbReference type="GO" id="GO:0003713">
    <property type="term" value="F:transcription coactivator activity"/>
    <property type="evidence" value="ECO:0007669"/>
    <property type="project" value="TreeGrafter"/>
</dbReference>
<keyword evidence="3" id="KW-0963">Cytoplasm</keyword>
<dbReference type="GO" id="GO:0035329">
    <property type="term" value="P:hippo signaling"/>
    <property type="evidence" value="ECO:0007669"/>
    <property type="project" value="TreeGrafter"/>
</dbReference>